<feature type="transmembrane region" description="Helical" evidence="1">
    <location>
        <begin position="450"/>
        <end position="471"/>
    </location>
</feature>
<dbReference type="CDD" id="cd00882">
    <property type="entry name" value="Ras_like_GTPase"/>
    <property type="match status" value="1"/>
</dbReference>
<dbReference type="InterPro" id="IPR027417">
    <property type="entry name" value="P-loop_NTPase"/>
</dbReference>
<dbReference type="EMBL" id="PDDX01000001">
    <property type="protein sequence ID" value="PHI31728.1"/>
    <property type="molecule type" value="Genomic_DNA"/>
</dbReference>
<evidence type="ECO:0000313" key="6">
    <source>
        <dbReference type="EMBL" id="PHI31728.1"/>
    </source>
</evidence>
<dbReference type="InterPro" id="IPR048677">
    <property type="entry name" value="TssM1_hel"/>
</dbReference>
<dbReference type="Gene3D" id="3.40.50.300">
    <property type="entry name" value="P-loop containing nucleotide triphosphate hydrolases"/>
    <property type="match status" value="1"/>
</dbReference>
<protein>
    <submittedName>
        <fullName evidence="6">Type VI secretion system membrane subunit TssM</fullName>
    </submittedName>
</protein>
<evidence type="ECO:0000259" key="5">
    <source>
        <dbReference type="Pfam" id="PF21070"/>
    </source>
</evidence>
<dbReference type="InterPro" id="IPR009612">
    <property type="entry name" value="IcmF-rel"/>
</dbReference>
<name>A0A2C6DN09_9GAMM</name>
<feature type="domain" description="IcmF-related" evidence="3">
    <location>
        <begin position="506"/>
        <end position="819"/>
    </location>
</feature>
<proteinExistence type="predicted"/>
<evidence type="ECO:0000313" key="7">
    <source>
        <dbReference type="Proteomes" id="UP000224974"/>
    </source>
</evidence>
<feature type="transmembrane region" description="Helical" evidence="1">
    <location>
        <begin position="21"/>
        <end position="38"/>
    </location>
</feature>
<dbReference type="NCBIfam" id="TIGR03348">
    <property type="entry name" value="VI_IcmF"/>
    <property type="match status" value="1"/>
</dbReference>
<keyword evidence="1" id="KW-0472">Membrane</keyword>
<evidence type="ECO:0000259" key="4">
    <source>
        <dbReference type="Pfam" id="PF14331"/>
    </source>
</evidence>
<reference evidence="7" key="1">
    <citation type="submission" date="2017-09" db="EMBL/GenBank/DDBJ databases">
        <title>FDA dAtabase for Regulatory Grade micrObial Sequences (FDA-ARGOS): Supporting development and validation of Infectious Disease Dx tests.</title>
        <authorList>
            <person name="Minogue T."/>
            <person name="Wolcott M."/>
            <person name="Wasieloski L."/>
            <person name="Aguilar W."/>
            <person name="Moore D."/>
            <person name="Tallon L."/>
            <person name="Sadzewicz L."/>
            <person name="Ott S."/>
            <person name="Zhao X."/>
            <person name="Nagaraj S."/>
            <person name="Vavikolanu K."/>
            <person name="Aluvathingal J."/>
            <person name="Nadendla S."/>
            <person name="Sichtig H."/>
        </authorList>
    </citation>
    <scope>NUCLEOTIDE SEQUENCE [LARGE SCALE GENOMIC DNA]</scope>
    <source>
        <strain evidence="7">FDAARGOS_387</strain>
    </source>
</reference>
<dbReference type="STRING" id="1111728.GCA_000427805_02865"/>
<feature type="transmembrane region" description="Helical" evidence="1">
    <location>
        <begin position="58"/>
        <end position="77"/>
    </location>
</feature>
<dbReference type="AlphaFoldDB" id="A0A2C6DN09"/>
<comment type="caution">
    <text evidence="6">The sequence shown here is derived from an EMBL/GenBank/DDBJ whole genome shotgun (WGS) entry which is preliminary data.</text>
</comment>
<dbReference type="RefSeq" id="WP_029095267.1">
    <property type="nucleotide sequence ID" value="NZ_PDDX01000001.1"/>
</dbReference>
<keyword evidence="1" id="KW-1133">Transmembrane helix</keyword>
<organism evidence="6 7">
    <name type="scientific">Budvicia aquatica</name>
    <dbReference type="NCBI Taxonomy" id="82979"/>
    <lineage>
        <taxon>Bacteria</taxon>
        <taxon>Pseudomonadati</taxon>
        <taxon>Pseudomonadota</taxon>
        <taxon>Gammaproteobacteria</taxon>
        <taxon>Enterobacterales</taxon>
        <taxon>Budviciaceae</taxon>
        <taxon>Budvicia</taxon>
    </lineage>
</organism>
<evidence type="ECO:0000256" key="1">
    <source>
        <dbReference type="SAM" id="Phobius"/>
    </source>
</evidence>
<dbReference type="OrthoDB" id="9758229at2"/>
<dbReference type="SUPFAM" id="SSF52540">
    <property type="entry name" value="P-loop containing nucleoside triphosphate hydrolases"/>
    <property type="match status" value="1"/>
</dbReference>
<accession>A0A2C6DN09</accession>
<feature type="domain" description="Type VI secretion system IcmF C-terminal" evidence="2">
    <location>
        <begin position="1045"/>
        <end position="1149"/>
    </location>
</feature>
<keyword evidence="1" id="KW-0812">Transmembrane</keyword>
<dbReference type="Pfam" id="PF06744">
    <property type="entry name" value="IcmF_C"/>
    <property type="match status" value="1"/>
</dbReference>
<dbReference type="InterPro" id="IPR010623">
    <property type="entry name" value="IcmF_C"/>
</dbReference>
<sequence>MKLPSILRLVKPKLPKFKASVALLLVIFAVVSLIWLWIWGPEWKIAEYTPFASLVTRLLITALYIIVFIGWLVWLMVKKLQQYESMQKESKQEVKDPVSTDIHFQQRYLSHWLIRLKRHFNHSANAVYQMPWYLMLGDEGSGKTTLLKESCKLTSLYDVEETADTPKLHVNCQLGEQAVIIDINGLLVSQPNDSDSDKPKLYSRLWQSLLQWLVSERNRQPLNGIILTIDIHKFVSSNKSQREQYIATLHQRLVDIENTLQCKLPLYVVFTKIDLFYGFEAIYQSLNKEQRDSVLGVTFTLDSNAKEWATELSTFWKSWIQKINAAMPDMMLNSVDSNQRSSLFTFSRQMNGIKDYALNLLESLLFNIEQEQISLRGLYFTSSIQKGQMDDLFVKSAAAQYNLSKQPYPTWQVSQTLPYFTKDLFSSVVFAEPNIAGENAQFKDKSKRKLITFSACSALLTVGLIGIWQYYYLENYRAGEKVLLQAKAFMDIQISDEKDYYGNLQLPLLNPLSEAMFAYGNYHDRNHIFADSGLYQGYSIGPYVEQTYLRLLQQRYLPAVMDGLFVELNQAPKESEQKLGILRIIRMIEDESGRNKPLVLQYMQDRWSNKFKGQREMQEQLYGHLDYAMQHVEWRKARENGDKIAQTAFMPYQDPIKAAQAELSKLSVYQRAYQNLRIKARDVLPNDLNLKTQIGASFDTVFVETNSKLLNVPKFLTHSGLMNYYIKQNDHLIELTSMDSWVLNLTQNVEYSDADRDEIKRQITEQYLSDYTSTWHGAISNISIQQFDDIPTAISALENIISGEQPFKKALQILQENTQPINPASEKDKPEIVAQDRLLINRIHREFAKETSVLDESNNQMSAIQNATQKLSDLHRYLLAIQNAPSPGKAALKAVQLRLNQNNSDPIFEVQQLAKTLPEPLGRWMNELASEVWDVIVKEAIQSLELEWNEKVVSEFNTNLADRYPFNPQSGKDVALSDFDRFFKPSGTMDSFYQENLKVFVENNLLQSSNNSSLIRADVINQLRTAERIRRTFFNPQNGLGIQYAIEPIEMSGNKLRSVLNLDGQLIEYSHGRSNKVRLIWPNSMRDGIESKITLMSNTNRSPKSLTTQGVWAQLRLIDAGQLTDITESSFKVRYNVDGGYVVYRVYVDGSDNPFAGGLFSKFKLSETLY</sequence>
<evidence type="ECO:0000259" key="2">
    <source>
        <dbReference type="Pfam" id="PF06744"/>
    </source>
</evidence>
<dbReference type="InterPro" id="IPR053156">
    <property type="entry name" value="T6SS_TssM-like"/>
</dbReference>
<feature type="domain" description="Type VI secretion system component TssM1 N-terminal" evidence="4">
    <location>
        <begin position="204"/>
        <end position="452"/>
    </location>
</feature>
<dbReference type="Pfam" id="PF21070">
    <property type="entry name" value="IcmF_helical"/>
    <property type="match status" value="1"/>
</dbReference>
<dbReference type="InterPro" id="IPR025743">
    <property type="entry name" value="TssM1_N"/>
</dbReference>
<dbReference type="Pfam" id="PF14331">
    <property type="entry name" value="IcmF-related_N"/>
    <property type="match status" value="1"/>
</dbReference>
<gene>
    <name evidence="6" type="primary">icmF</name>
    <name evidence="6" type="ORF">CRN84_21545</name>
</gene>
<dbReference type="PANTHER" id="PTHR36153:SF5">
    <property type="entry name" value="EXPORTED PROTEIN"/>
    <property type="match status" value="1"/>
</dbReference>
<dbReference type="Proteomes" id="UP000224974">
    <property type="component" value="Unassembled WGS sequence"/>
</dbReference>
<dbReference type="InterPro" id="IPR017731">
    <property type="entry name" value="TssM1-like"/>
</dbReference>
<dbReference type="Pfam" id="PF06761">
    <property type="entry name" value="IcmF-related"/>
    <property type="match status" value="1"/>
</dbReference>
<evidence type="ECO:0000259" key="3">
    <source>
        <dbReference type="Pfam" id="PF06761"/>
    </source>
</evidence>
<dbReference type="PANTHER" id="PTHR36153">
    <property type="entry name" value="INNER MEMBRANE PROTEIN-RELATED"/>
    <property type="match status" value="1"/>
</dbReference>
<keyword evidence="7" id="KW-1185">Reference proteome</keyword>
<feature type="domain" description="Type VI secretion system component TssM1 helical" evidence="5">
    <location>
        <begin position="940"/>
        <end position="1003"/>
    </location>
</feature>